<reference evidence="2 3" key="1">
    <citation type="submission" date="2007-06" db="EMBL/GenBank/DDBJ databases">
        <authorList>
            <person name="Shimkets L."/>
            <person name="Ferriera S."/>
            <person name="Johnson J."/>
            <person name="Kravitz S."/>
            <person name="Beeson K."/>
            <person name="Sutton G."/>
            <person name="Rogers Y.-H."/>
            <person name="Friedman R."/>
            <person name="Frazier M."/>
            <person name="Venter J.C."/>
        </authorList>
    </citation>
    <scope>NUCLEOTIDE SEQUENCE [LARGE SCALE GENOMIC DNA]</scope>
    <source>
        <strain evidence="2 3">SIR-1</strain>
    </source>
</reference>
<sequence length="278" mass="30855">MSQFASSDRYIVSDELAKAVDVAMAIGRPLLIKGEPGTGKTLLAVDLAQQLGKELLRWQVKSTTKAVEGLYQYDTVKRLHDSRFGDGDVGDIAKYISLGPLGRAFELEEQTVVLIDEIDKADLEFPNDLLHELDAMSFTIPETGRTLTAAKRPIVIITSNNEKELPDAFLRRCVFHWIAFPDRELMARIVAVHHPRIEDELLASALEAFYRLRATEGLRKPPSTSELIDWIAALRHADIDPAKLLGARLPFLGVLLKKEQDVARVERGASGGGRGGRY</sequence>
<dbReference type="GO" id="GO:0005524">
    <property type="term" value="F:ATP binding"/>
    <property type="evidence" value="ECO:0007669"/>
    <property type="project" value="InterPro"/>
</dbReference>
<evidence type="ECO:0000259" key="1">
    <source>
        <dbReference type="SMART" id="SM00382"/>
    </source>
</evidence>
<dbReference type="InterPro" id="IPR011704">
    <property type="entry name" value="ATPase_dyneun-rel_AAA"/>
</dbReference>
<keyword evidence="3" id="KW-1185">Reference proteome</keyword>
<dbReference type="InterPro" id="IPR027417">
    <property type="entry name" value="P-loop_NTPase"/>
</dbReference>
<dbReference type="STRING" id="391625.PPSIR1_22576"/>
<dbReference type="CDD" id="cd00009">
    <property type="entry name" value="AAA"/>
    <property type="match status" value="1"/>
</dbReference>
<accession>A6G2D8</accession>
<dbReference type="OrthoDB" id="9783370at2"/>
<dbReference type="Gene3D" id="3.40.50.300">
    <property type="entry name" value="P-loop containing nucleotide triphosphate hydrolases"/>
    <property type="match status" value="1"/>
</dbReference>
<evidence type="ECO:0000313" key="3">
    <source>
        <dbReference type="Proteomes" id="UP000005801"/>
    </source>
</evidence>
<dbReference type="SMART" id="SM00382">
    <property type="entry name" value="AAA"/>
    <property type="match status" value="1"/>
</dbReference>
<name>A6G2D8_9BACT</name>
<organism evidence="2 3">
    <name type="scientific">Plesiocystis pacifica SIR-1</name>
    <dbReference type="NCBI Taxonomy" id="391625"/>
    <lineage>
        <taxon>Bacteria</taxon>
        <taxon>Pseudomonadati</taxon>
        <taxon>Myxococcota</taxon>
        <taxon>Polyangia</taxon>
        <taxon>Nannocystales</taxon>
        <taxon>Nannocystaceae</taxon>
        <taxon>Plesiocystis</taxon>
    </lineage>
</organism>
<dbReference type="SUPFAM" id="SSF52540">
    <property type="entry name" value="P-loop containing nucleoside triphosphate hydrolases"/>
    <property type="match status" value="1"/>
</dbReference>
<dbReference type="PANTHER" id="PTHR42759:SF6">
    <property type="entry name" value="REGULATORY PROTEIN-RELATED"/>
    <property type="match status" value="1"/>
</dbReference>
<feature type="domain" description="AAA+ ATPase" evidence="1">
    <location>
        <begin position="26"/>
        <end position="181"/>
    </location>
</feature>
<gene>
    <name evidence="2" type="ORF">PPSIR1_22576</name>
</gene>
<dbReference type="AlphaFoldDB" id="A6G2D8"/>
<evidence type="ECO:0000313" key="2">
    <source>
        <dbReference type="EMBL" id="EDM79875.1"/>
    </source>
</evidence>
<dbReference type="InterPro" id="IPR050764">
    <property type="entry name" value="CbbQ/NirQ/NorQ/GpvN"/>
</dbReference>
<comment type="caution">
    <text evidence="2">The sequence shown here is derived from an EMBL/GenBank/DDBJ whole genome shotgun (WGS) entry which is preliminary data.</text>
</comment>
<dbReference type="Pfam" id="PF07728">
    <property type="entry name" value="AAA_5"/>
    <property type="match status" value="1"/>
</dbReference>
<dbReference type="PANTHER" id="PTHR42759">
    <property type="entry name" value="MOXR FAMILY PROTEIN"/>
    <property type="match status" value="1"/>
</dbReference>
<dbReference type="eggNOG" id="COG0714">
    <property type="taxonomic scope" value="Bacteria"/>
</dbReference>
<proteinExistence type="predicted"/>
<dbReference type="Proteomes" id="UP000005801">
    <property type="component" value="Unassembled WGS sequence"/>
</dbReference>
<dbReference type="RefSeq" id="WP_006970887.1">
    <property type="nucleotide sequence ID" value="NZ_ABCS01000015.1"/>
</dbReference>
<dbReference type="EMBL" id="ABCS01000015">
    <property type="protein sequence ID" value="EDM79875.1"/>
    <property type="molecule type" value="Genomic_DNA"/>
</dbReference>
<dbReference type="InterPro" id="IPR003593">
    <property type="entry name" value="AAA+_ATPase"/>
</dbReference>
<dbReference type="GO" id="GO:0016887">
    <property type="term" value="F:ATP hydrolysis activity"/>
    <property type="evidence" value="ECO:0007669"/>
    <property type="project" value="InterPro"/>
</dbReference>
<protein>
    <submittedName>
        <fullName evidence="2">ATPase associated with various cellular activities, AAA_5</fullName>
    </submittedName>
</protein>